<dbReference type="SUPFAM" id="SSF52172">
    <property type="entry name" value="CheY-like"/>
    <property type="match status" value="1"/>
</dbReference>
<dbReference type="EMBL" id="BQNJ01000001">
    <property type="protein sequence ID" value="GKG98598.1"/>
    <property type="molecule type" value="Genomic_DNA"/>
</dbReference>
<dbReference type="InterPro" id="IPR051552">
    <property type="entry name" value="HptR"/>
</dbReference>
<dbReference type="SMART" id="SM00448">
    <property type="entry name" value="REC"/>
    <property type="match status" value="1"/>
</dbReference>
<dbReference type="InterPro" id="IPR011006">
    <property type="entry name" value="CheY-like_superfamily"/>
</dbReference>
<evidence type="ECO:0000313" key="14">
    <source>
        <dbReference type="Proteomes" id="UP001055091"/>
    </source>
</evidence>
<dbReference type="InterPro" id="IPR009057">
    <property type="entry name" value="Homeodomain-like_sf"/>
</dbReference>
<gene>
    <name evidence="13" type="ORF">CE91St55_05800</name>
</gene>
<dbReference type="InterPro" id="IPR001789">
    <property type="entry name" value="Sig_transdc_resp-reg_receiver"/>
</dbReference>
<evidence type="ECO:0000256" key="5">
    <source>
        <dbReference type="ARBA" id="ARBA00023012"/>
    </source>
</evidence>
<protein>
    <recommendedName>
        <fullName evidence="2">Stage 0 sporulation protein A homolog</fullName>
    </recommendedName>
</protein>
<keyword evidence="7" id="KW-0238">DNA-binding</keyword>
<evidence type="ECO:0000256" key="10">
    <source>
        <dbReference type="PROSITE-ProRule" id="PRU00169"/>
    </source>
</evidence>
<dbReference type="PROSITE" id="PS01124">
    <property type="entry name" value="HTH_ARAC_FAMILY_2"/>
    <property type="match status" value="1"/>
</dbReference>
<evidence type="ECO:0000259" key="12">
    <source>
        <dbReference type="PROSITE" id="PS50110"/>
    </source>
</evidence>
<dbReference type="PROSITE" id="PS50110">
    <property type="entry name" value="RESPONSE_REGULATORY"/>
    <property type="match status" value="1"/>
</dbReference>
<dbReference type="InterPro" id="IPR018060">
    <property type="entry name" value="HTH_AraC"/>
</dbReference>
<feature type="domain" description="HTH araC/xylS-type" evidence="11">
    <location>
        <begin position="411"/>
        <end position="513"/>
    </location>
</feature>
<accession>A0AA37NAB2</accession>
<comment type="caution">
    <text evidence="13">The sequence shown here is derived from an EMBL/GenBank/DDBJ whole genome shotgun (WGS) entry which is preliminary data.</text>
</comment>
<dbReference type="GO" id="GO:0000160">
    <property type="term" value="P:phosphorelay signal transduction system"/>
    <property type="evidence" value="ECO:0007669"/>
    <property type="project" value="UniProtKB-KW"/>
</dbReference>
<dbReference type="GO" id="GO:0043565">
    <property type="term" value="F:sequence-specific DNA binding"/>
    <property type="evidence" value="ECO:0007669"/>
    <property type="project" value="InterPro"/>
</dbReference>
<dbReference type="Pfam" id="PF12833">
    <property type="entry name" value="HTH_18"/>
    <property type="match status" value="1"/>
</dbReference>
<feature type="domain" description="Response regulatory" evidence="12">
    <location>
        <begin position="3"/>
        <end position="120"/>
    </location>
</feature>
<keyword evidence="8" id="KW-0804">Transcription</keyword>
<sequence length="518" mass="60483">MYKLLIVDDEDVEREGMADFIQWEKYGISLAGTAWNGVEGYEEIQNQMPDIVITDIKMPVMNGIELIRKTREDFPDIVFIVLSGYGEYEYTSRAMELGVRHYILKPCDEAKIVEVIGKVTEELKVREEKKRKEVDMRTQVKRLAPRAREQMFRNVLLNREDIHKDFEAYLGGCGIFSKEVFLLAFHKETWFDYLEQFVVSNIITELLGSGHVLLVTSIRNDVLLLLDGRVFDEIQPVIVKVKKEYEKFDSSPLQTAVSGRGSWGQIHGLYEEVSGLLKMGKIEADTDALWHGFYKDINREELMLINYRALKAAKSYDTILFELYLGFVKMRLRGDLAGRKEAVILYVLDMLYEDEDNERWMKEKLWNGEGRSGEGSQNAGDDRELLKLLADYISEKQGFYPGGDKEERRMRDILLGIYQNISRQELSIQWLTKEVLYMNQDYFGRVFFKCMKQKYSSYLLNVRIELAKRLIWYFPEIKLSQIAEEVGYPADGQYFSKTFRKSVGMSPSEYKDYIQKQA</sequence>
<dbReference type="SMART" id="SM00342">
    <property type="entry name" value="HTH_ARAC"/>
    <property type="match status" value="1"/>
</dbReference>
<dbReference type="SUPFAM" id="SSF46689">
    <property type="entry name" value="Homeodomain-like"/>
    <property type="match status" value="1"/>
</dbReference>
<dbReference type="GO" id="GO:0003700">
    <property type="term" value="F:DNA-binding transcription factor activity"/>
    <property type="evidence" value="ECO:0007669"/>
    <property type="project" value="InterPro"/>
</dbReference>
<dbReference type="RefSeq" id="WP_118041986.1">
    <property type="nucleotide sequence ID" value="NZ_BQNJ01000001.1"/>
</dbReference>
<evidence type="ECO:0000259" key="11">
    <source>
        <dbReference type="PROSITE" id="PS01124"/>
    </source>
</evidence>
<evidence type="ECO:0000256" key="4">
    <source>
        <dbReference type="ARBA" id="ARBA00022553"/>
    </source>
</evidence>
<comment type="function">
    <text evidence="9">May play the central regulatory role in sporulation. It may be an element of the effector pathway responsible for the activation of sporulation genes in response to nutritional stress. Spo0A may act in concert with spo0H (a sigma factor) to control the expression of some genes that are critical to the sporulation process.</text>
</comment>
<keyword evidence="3" id="KW-0963">Cytoplasm</keyword>
<evidence type="ECO:0000256" key="6">
    <source>
        <dbReference type="ARBA" id="ARBA00023015"/>
    </source>
</evidence>
<proteinExistence type="predicted"/>
<evidence type="ECO:0000256" key="3">
    <source>
        <dbReference type="ARBA" id="ARBA00022490"/>
    </source>
</evidence>
<evidence type="ECO:0000256" key="2">
    <source>
        <dbReference type="ARBA" id="ARBA00018672"/>
    </source>
</evidence>
<dbReference type="GO" id="GO:0005737">
    <property type="term" value="C:cytoplasm"/>
    <property type="evidence" value="ECO:0007669"/>
    <property type="project" value="UniProtKB-SubCell"/>
</dbReference>
<name>A0AA37NAB2_9FIRM</name>
<reference evidence="13" key="1">
    <citation type="submission" date="2022-01" db="EMBL/GenBank/DDBJ databases">
        <title>Novel bile acid biosynthetic pathways are enriched in the microbiome of centenarians.</title>
        <authorList>
            <person name="Sato Y."/>
            <person name="Atarashi K."/>
            <person name="Plichta R.D."/>
            <person name="Arai Y."/>
            <person name="Sasajima S."/>
            <person name="Kearney M.S."/>
            <person name="Suda W."/>
            <person name="Takeshita K."/>
            <person name="Sasaki T."/>
            <person name="Okamoto S."/>
            <person name="Skelly N.A."/>
            <person name="Okamura Y."/>
            <person name="Vlamakis H."/>
            <person name="Li Y."/>
            <person name="Tanoue T."/>
            <person name="Takei H."/>
            <person name="Nittono H."/>
            <person name="Narushima S."/>
            <person name="Irie J."/>
            <person name="Itoh H."/>
            <person name="Moriya K."/>
            <person name="Sugiura Y."/>
            <person name="Suematsu M."/>
            <person name="Moritoki N."/>
            <person name="Shibata S."/>
            <person name="Littman R.D."/>
            <person name="Fischbach A.M."/>
            <person name="Uwamino Y."/>
            <person name="Inoue T."/>
            <person name="Honda A."/>
            <person name="Hattori M."/>
            <person name="Murai T."/>
            <person name="Xavier J.R."/>
            <person name="Hirose N."/>
            <person name="Honda K."/>
        </authorList>
    </citation>
    <scope>NUCLEOTIDE SEQUENCE</scope>
    <source>
        <strain evidence="13">CE91-St55</strain>
    </source>
</reference>
<evidence type="ECO:0000256" key="1">
    <source>
        <dbReference type="ARBA" id="ARBA00004496"/>
    </source>
</evidence>
<dbReference type="Pfam" id="PF00072">
    <property type="entry name" value="Response_reg"/>
    <property type="match status" value="1"/>
</dbReference>
<organism evidence="13 14">
    <name type="scientific">Hungatella hathewayi</name>
    <dbReference type="NCBI Taxonomy" id="154046"/>
    <lineage>
        <taxon>Bacteria</taxon>
        <taxon>Bacillati</taxon>
        <taxon>Bacillota</taxon>
        <taxon>Clostridia</taxon>
        <taxon>Lachnospirales</taxon>
        <taxon>Lachnospiraceae</taxon>
        <taxon>Hungatella</taxon>
    </lineage>
</organism>
<dbReference type="AlphaFoldDB" id="A0AA37NAB2"/>
<keyword evidence="5" id="KW-0902">Two-component regulatory system</keyword>
<evidence type="ECO:0000256" key="9">
    <source>
        <dbReference type="ARBA" id="ARBA00024867"/>
    </source>
</evidence>
<dbReference type="CDD" id="cd17536">
    <property type="entry name" value="REC_YesN-like"/>
    <property type="match status" value="1"/>
</dbReference>
<evidence type="ECO:0000256" key="7">
    <source>
        <dbReference type="ARBA" id="ARBA00023125"/>
    </source>
</evidence>
<dbReference type="PANTHER" id="PTHR42713:SF3">
    <property type="entry name" value="TRANSCRIPTIONAL REGULATORY PROTEIN HPTR"/>
    <property type="match status" value="1"/>
</dbReference>
<keyword evidence="4 10" id="KW-0597">Phosphoprotein</keyword>
<comment type="subcellular location">
    <subcellularLocation>
        <location evidence="1">Cytoplasm</location>
    </subcellularLocation>
</comment>
<dbReference type="Gene3D" id="3.40.50.2300">
    <property type="match status" value="1"/>
</dbReference>
<dbReference type="Gene3D" id="1.10.10.60">
    <property type="entry name" value="Homeodomain-like"/>
    <property type="match status" value="2"/>
</dbReference>
<evidence type="ECO:0000313" key="13">
    <source>
        <dbReference type="EMBL" id="GKG98598.1"/>
    </source>
</evidence>
<feature type="modified residue" description="4-aspartylphosphate" evidence="10">
    <location>
        <position position="55"/>
    </location>
</feature>
<keyword evidence="6" id="KW-0805">Transcription regulation</keyword>
<dbReference type="Proteomes" id="UP001055091">
    <property type="component" value="Unassembled WGS sequence"/>
</dbReference>
<evidence type="ECO:0000256" key="8">
    <source>
        <dbReference type="ARBA" id="ARBA00023163"/>
    </source>
</evidence>
<dbReference type="PANTHER" id="PTHR42713">
    <property type="entry name" value="HISTIDINE KINASE-RELATED"/>
    <property type="match status" value="1"/>
</dbReference>